<accession>A0A8F9TUP9</accession>
<protein>
    <submittedName>
        <fullName evidence="3">Response regulator</fullName>
    </submittedName>
</protein>
<dbReference type="SUPFAM" id="SSF52172">
    <property type="entry name" value="CheY-like"/>
    <property type="match status" value="1"/>
</dbReference>
<keyword evidence="4" id="KW-1185">Reference proteome</keyword>
<evidence type="ECO:0000313" key="4">
    <source>
        <dbReference type="Proteomes" id="UP000825051"/>
    </source>
</evidence>
<dbReference type="PROSITE" id="PS50110">
    <property type="entry name" value="RESPONSE_REGULATORY"/>
    <property type="match status" value="1"/>
</dbReference>
<dbReference type="EMBL" id="CP080507">
    <property type="protein sequence ID" value="QYM78123.1"/>
    <property type="molecule type" value="Genomic_DNA"/>
</dbReference>
<dbReference type="RefSeq" id="WP_220161227.1">
    <property type="nucleotide sequence ID" value="NZ_CP080507.1"/>
</dbReference>
<name>A0A8F9TUP9_9BACT</name>
<dbReference type="SMART" id="SM00448">
    <property type="entry name" value="REC"/>
    <property type="match status" value="1"/>
</dbReference>
<proteinExistence type="predicted"/>
<dbReference type="InterPro" id="IPR052048">
    <property type="entry name" value="ST_Response_Regulator"/>
</dbReference>
<dbReference type="Proteomes" id="UP000825051">
    <property type="component" value="Chromosome"/>
</dbReference>
<dbReference type="KEGG" id="ole:K0B96_12485"/>
<keyword evidence="1" id="KW-0597">Phosphoprotein</keyword>
<dbReference type="Pfam" id="PF00072">
    <property type="entry name" value="Response_reg"/>
    <property type="match status" value="1"/>
</dbReference>
<feature type="modified residue" description="4-aspartylphosphate" evidence="1">
    <location>
        <position position="69"/>
    </location>
</feature>
<dbReference type="InterPro" id="IPR011006">
    <property type="entry name" value="CheY-like_superfamily"/>
</dbReference>
<dbReference type="Gene3D" id="3.40.50.2300">
    <property type="match status" value="1"/>
</dbReference>
<dbReference type="InterPro" id="IPR001789">
    <property type="entry name" value="Sig_transdc_resp-reg_receiver"/>
</dbReference>
<dbReference type="PANTHER" id="PTHR43228">
    <property type="entry name" value="TWO-COMPONENT RESPONSE REGULATOR"/>
    <property type="match status" value="1"/>
</dbReference>
<organism evidence="3 4">
    <name type="scientific">Horticoccus luteus</name>
    <dbReference type="NCBI Taxonomy" id="2862869"/>
    <lineage>
        <taxon>Bacteria</taxon>
        <taxon>Pseudomonadati</taxon>
        <taxon>Verrucomicrobiota</taxon>
        <taxon>Opitutia</taxon>
        <taxon>Opitutales</taxon>
        <taxon>Opitutaceae</taxon>
        <taxon>Horticoccus</taxon>
    </lineage>
</organism>
<reference evidence="3" key="1">
    <citation type="submission" date="2021-08" db="EMBL/GenBank/DDBJ databases">
        <title>Genome of a novel bacterium of the phylum Verrucomicrobia, Oleiharenicola sp. KSB-15.</title>
        <authorList>
            <person name="Chung J.-H."/>
            <person name="Ahn J.-H."/>
            <person name="Yoon Y."/>
            <person name="Kim D.-Y."/>
            <person name="An S.-H."/>
            <person name="Park I."/>
            <person name="Yeon J."/>
        </authorList>
    </citation>
    <scope>NUCLEOTIDE SEQUENCE</scope>
    <source>
        <strain evidence="3">KSB-15</strain>
    </source>
</reference>
<sequence>MSLAASPPQASVAASRFYHILVVDDLPELCELAARTLTRAGHHPVCVQSGSEALACLAADPHFDIIMTDHHMPLMTGLELVARLHELHFPGRIIATTADPDPALLSSYCALGVDSFLPKPASAEEIQAAISACAPAA</sequence>
<dbReference type="AlphaFoldDB" id="A0A8F9TUP9"/>
<gene>
    <name evidence="3" type="ORF">K0B96_12485</name>
</gene>
<dbReference type="PANTHER" id="PTHR43228:SF1">
    <property type="entry name" value="TWO-COMPONENT RESPONSE REGULATOR ARR22"/>
    <property type="match status" value="1"/>
</dbReference>
<evidence type="ECO:0000259" key="2">
    <source>
        <dbReference type="PROSITE" id="PS50110"/>
    </source>
</evidence>
<evidence type="ECO:0000256" key="1">
    <source>
        <dbReference type="PROSITE-ProRule" id="PRU00169"/>
    </source>
</evidence>
<dbReference type="GO" id="GO:0000160">
    <property type="term" value="P:phosphorelay signal transduction system"/>
    <property type="evidence" value="ECO:0007669"/>
    <property type="project" value="InterPro"/>
</dbReference>
<evidence type="ECO:0000313" key="3">
    <source>
        <dbReference type="EMBL" id="QYM78123.1"/>
    </source>
</evidence>
<dbReference type="CDD" id="cd17546">
    <property type="entry name" value="REC_hyHK_CKI1_RcsC-like"/>
    <property type="match status" value="1"/>
</dbReference>
<feature type="domain" description="Response regulatory" evidence="2">
    <location>
        <begin position="19"/>
        <end position="134"/>
    </location>
</feature>